<dbReference type="Gene3D" id="3.40.630.30">
    <property type="match status" value="1"/>
</dbReference>
<accession>A0AAE3G665</accession>
<dbReference type="SUPFAM" id="SSF55729">
    <property type="entry name" value="Acyl-CoA N-acyltransferases (Nat)"/>
    <property type="match status" value="1"/>
</dbReference>
<dbReference type="AlphaFoldDB" id="A0AAE3G665"/>
<dbReference type="RefSeq" id="WP_253479594.1">
    <property type="nucleotide sequence ID" value="NZ_JALJXV010000007.1"/>
</dbReference>
<dbReference type="EMBL" id="JALJXV010000007">
    <property type="protein sequence ID" value="MCP1675779.1"/>
    <property type="molecule type" value="Genomic_DNA"/>
</dbReference>
<reference evidence="1" key="1">
    <citation type="submission" date="2022-03" db="EMBL/GenBank/DDBJ databases">
        <title>Genomic Encyclopedia of Type Strains, Phase III (KMG-III): the genomes of soil and plant-associated and newly described type strains.</title>
        <authorList>
            <person name="Whitman W."/>
        </authorList>
    </citation>
    <scope>NUCLEOTIDE SEQUENCE</scope>
    <source>
        <strain evidence="1">ANL 6-2</strain>
    </source>
</reference>
<protein>
    <submittedName>
        <fullName evidence="1">Uncharacterized protein</fullName>
    </submittedName>
</protein>
<evidence type="ECO:0000313" key="1">
    <source>
        <dbReference type="EMBL" id="MCP1675779.1"/>
    </source>
</evidence>
<dbReference type="InterPro" id="IPR016181">
    <property type="entry name" value="Acyl_CoA_acyltransferase"/>
</dbReference>
<evidence type="ECO:0000313" key="2">
    <source>
        <dbReference type="Proteomes" id="UP001205843"/>
    </source>
</evidence>
<organism evidence="1 2">
    <name type="scientific">Natronocella acetinitrilica</name>
    <dbReference type="NCBI Taxonomy" id="414046"/>
    <lineage>
        <taxon>Bacteria</taxon>
        <taxon>Pseudomonadati</taxon>
        <taxon>Pseudomonadota</taxon>
        <taxon>Gammaproteobacteria</taxon>
        <taxon>Chromatiales</taxon>
        <taxon>Ectothiorhodospiraceae</taxon>
        <taxon>Natronocella</taxon>
    </lineage>
</organism>
<comment type="caution">
    <text evidence="1">The sequence shown here is derived from an EMBL/GenBank/DDBJ whole genome shotgun (WGS) entry which is preliminary data.</text>
</comment>
<sequence>MKLSALGIQAIPARLAPLIGKASFRLVRIEGQDRETGSTLSAVYLGSGDNLEFLRSHFFRSSQWEEVASRGLPIITGGSIRRWWRDSHLQLTDLPPLWRCFQRTDCDLVVPAWVAQKLVLPPLQHSERLWPLPRSLAREVERHIRRSDYSLVITDQPAEFEAFYDDLYLPYIRARFGSSAVVVERNRFLASAHGQHLALLRRSNAAVAGMLVKRRGSAMRFGWFGAATCPPPSGASEALDALVLRQAWLDGVKTVHFGNSRPVVTNGVFRYKARFGAVPVATRFPQARLGIGLPQSHAGVTAILAHHRLIVPA</sequence>
<proteinExistence type="predicted"/>
<keyword evidence="2" id="KW-1185">Reference proteome</keyword>
<name>A0AAE3G665_9GAMM</name>
<gene>
    <name evidence="1" type="ORF">J2T57_002934</name>
</gene>
<dbReference type="Proteomes" id="UP001205843">
    <property type="component" value="Unassembled WGS sequence"/>
</dbReference>